<evidence type="ECO:0000313" key="1">
    <source>
        <dbReference type="EMBL" id="AIU32587.1"/>
    </source>
</evidence>
<dbReference type="RefSeq" id="WP_023635596.1">
    <property type="nucleotide sequence ID" value="NZ_CP009622.1"/>
</dbReference>
<reference evidence="1 2" key="1">
    <citation type="journal article" date="2015" name="Genome Announc.">
        <title>Genome Sequence of Corynebacterium ulcerans Strain FRC11.</title>
        <authorList>
            <person name="Benevides Lde J."/>
            <person name="Viana M.V."/>
            <person name="Mariano D.C."/>
            <person name="Rocha Fde S."/>
            <person name="Bagano P.C."/>
            <person name="Folador E.L."/>
            <person name="Pereira F.L."/>
            <person name="Dorella F.A."/>
            <person name="Leal C.A."/>
            <person name="Carvalho A.F."/>
            <person name="Soares Sde C."/>
            <person name="Carneiro A."/>
            <person name="Ramos R."/>
            <person name="Badell-Ocando E."/>
            <person name="Guiso N."/>
            <person name="Silva A."/>
            <person name="Figueiredo H."/>
            <person name="Azevedo V."/>
            <person name="Guimaraes L.C."/>
        </authorList>
    </citation>
    <scope>NUCLEOTIDE SEQUENCE [LARGE SCALE GENOMIC DNA]</scope>
    <source>
        <strain evidence="2">FRC0011</strain>
    </source>
</reference>
<dbReference type="CDD" id="cd02980">
    <property type="entry name" value="TRX_Fd_family"/>
    <property type="match status" value="1"/>
</dbReference>
<proteinExistence type="predicted"/>
<dbReference type="SUPFAM" id="SSF52833">
    <property type="entry name" value="Thioredoxin-like"/>
    <property type="match status" value="1"/>
</dbReference>
<protein>
    <submittedName>
        <fullName evidence="1">Ferredoxin</fullName>
    </submittedName>
</protein>
<dbReference type="EMBL" id="CP009622">
    <property type="protein sequence ID" value="AIU32587.1"/>
    <property type="molecule type" value="Genomic_DNA"/>
</dbReference>
<dbReference type="InterPro" id="IPR036249">
    <property type="entry name" value="Thioredoxin-like_sf"/>
</dbReference>
<evidence type="ECO:0000313" key="2">
    <source>
        <dbReference type="Proteomes" id="UP000029910"/>
    </source>
</evidence>
<organism evidence="1 2">
    <name type="scientific">Corynebacterium ramonii</name>
    <dbReference type="NCBI Taxonomy" id="3026968"/>
    <lineage>
        <taxon>Bacteria</taxon>
        <taxon>Bacillati</taxon>
        <taxon>Actinomycetota</taxon>
        <taxon>Actinomycetes</taxon>
        <taxon>Mycobacteriales</taxon>
        <taxon>Corynebacteriaceae</taxon>
        <taxon>Corynebacterium</taxon>
    </lineage>
</organism>
<name>A0ABM5RRJ0_9CORY</name>
<dbReference type="Proteomes" id="UP000029910">
    <property type="component" value="Chromosome"/>
</dbReference>
<keyword evidence="2" id="KW-1185">Reference proteome</keyword>
<gene>
    <name evidence="1" type="ORF">CulFRC11_1006</name>
</gene>
<dbReference type="Gene3D" id="3.40.30.10">
    <property type="entry name" value="Glutaredoxin"/>
    <property type="match status" value="1"/>
</dbReference>
<accession>A0ABM5RRJ0</accession>
<sequence length="241" mass="26078">MTHTSTGILIVHATGQDKSKTDTYRAVAERYRTRNSGAIIDVCALSGPGSTLGQALSSLHAQGVQEIRIIAPEHDSDRTRISWIRRIAKHWHSQQEDPPDVAVCASAVQESALMNAIENADSGEMRGVTTAAPLLSPAWEQIPDFTHHVLVCRGPRCSALGADAAAHALSAEHTRLGLTDDDALITQTGCLFPCSLGPVIAVYPEGIWYEYVDEELARKIVAQHLCNGTPLNQHCAKDLRT</sequence>